<evidence type="ECO:0000256" key="2">
    <source>
        <dbReference type="ARBA" id="ARBA00004922"/>
    </source>
</evidence>
<keyword evidence="16" id="KW-1185">Reference proteome</keyword>
<dbReference type="FunFam" id="3.40.50.11660:FF:000004">
    <property type="entry name" value="Glycoprotein 3-alpha-L-fucosyltransferase A"/>
    <property type="match status" value="1"/>
</dbReference>
<protein>
    <recommendedName>
        <fullName evidence="12">Fucosyltransferase</fullName>
        <ecNumber evidence="12">2.4.1.-</ecNumber>
    </recommendedName>
</protein>
<keyword evidence="4 12" id="KW-0328">Glycosyltransferase</keyword>
<dbReference type="Proteomes" id="UP000789390">
    <property type="component" value="Unassembled WGS sequence"/>
</dbReference>
<dbReference type="AlphaFoldDB" id="A0A8J2RAS8"/>
<dbReference type="PANTHER" id="PTHR48438:SF1">
    <property type="entry name" value="ALPHA-(1,3)-FUCOSYLTRANSFERASE C-RELATED"/>
    <property type="match status" value="1"/>
</dbReference>
<comment type="pathway">
    <text evidence="2">Protein modification; protein glycosylation.</text>
</comment>
<dbReference type="OrthoDB" id="427096at2759"/>
<proteinExistence type="inferred from homology"/>
<evidence type="ECO:0000256" key="12">
    <source>
        <dbReference type="RuleBase" id="RU003832"/>
    </source>
</evidence>
<evidence type="ECO:0000259" key="14">
    <source>
        <dbReference type="Pfam" id="PF17039"/>
    </source>
</evidence>
<feature type="transmembrane region" description="Helical" evidence="12">
    <location>
        <begin position="12"/>
        <end position="30"/>
    </location>
</feature>
<organism evidence="15 16">
    <name type="scientific">Daphnia galeata</name>
    <dbReference type="NCBI Taxonomy" id="27404"/>
    <lineage>
        <taxon>Eukaryota</taxon>
        <taxon>Metazoa</taxon>
        <taxon>Ecdysozoa</taxon>
        <taxon>Arthropoda</taxon>
        <taxon>Crustacea</taxon>
        <taxon>Branchiopoda</taxon>
        <taxon>Diplostraca</taxon>
        <taxon>Cladocera</taxon>
        <taxon>Anomopoda</taxon>
        <taxon>Daphniidae</taxon>
        <taxon>Daphnia</taxon>
    </lineage>
</organism>
<keyword evidence="9 12" id="KW-0333">Golgi apparatus</keyword>
<dbReference type="GO" id="GO:0008417">
    <property type="term" value="F:fucosyltransferase activity"/>
    <property type="evidence" value="ECO:0007669"/>
    <property type="project" value="InterPro"/>
</dbReference>
<evidence type="ECO:0000256" key="1">
    <source>
        <dbReference type="ARBA" id="ARBA00004447"/>
    </source>
</evidence>
<dbReference type="InterPro" id="IPR031481">
    <property type="entry name" value="Glyco_tran_10_N"/>
</dbReference>
<evidence type="ECO:0000256" key="7">
    <source>
        <dbReference type="ARBA" id="ARBA00022968"/>
    </source>
</evidence>
<feature type="domain" description="Fucosyltransferase N-terminal" evidence="14">
    <location>
        <begin position="62"/>
        <end position="172"/>
    </location>
</feature>
<evidence type="ECO:0000256" key="5">
    <source>
        <dbReference type="ARBA" id="ARBA00022679"/>
    </source>
</evidence>
<dbReference type="GO" id="GO:0032580">
    <property type="term" value="C:Golgi cisterna membrane"/>
    <property type="evidence" value="ECO:0007669"/>
    <property type="project" value="UniProtKB-SubCell"/>
</dbReference>
<dbReference type="Gene3D" id="3.40.50.11660">
    <property type="entry name" value="Glycosyl transferase family 10, C-terminal domain"/>
    <property type="match status" value="1"/>
</dbReference>
<sequence length="405" mass="47356">MALLSDFWKHTFLVMFLFGFVVLFVTYAFVLQLDANEIKHGIQKNGVPNIDNNRERIVPAFKTILYWNDFFGIKNFTFGFGHQPFNDAQCPTSSCEITNDRSQFNRSQVVIFSIQNMNLTDLPSHRFPHQRFVFFEMESPVNTDPLPMLDERTRFGFFNWTMTYRLDSDIVNRDSYGFIVPRRLTLASMYPIPHSGDMTFVERKHPLSSKTSSKKKLAAWFVSNCVTSSQREDYVEELRQYVPVDIYGKCGNMACTDRTQCREMIRTDYKFYIGFENSLCDDYVTEKLTTALLFDAVPIVMGGVDYTRFAPPHSFIDVNDFGSPKQLANYLLLLNESNSLYERYFDWKQNFDVHLNTKQGWCHLCKLAHDDELSSKMYEDILEWWVNDPQNCNLNVGDTPIQRTH</sequence>
<gene>
    <name evidence="15" type="ORF">DGAL_LOCUS584</name>
</gene>
<dbReference type="Pfam" id="PF17039">
    <property type="entry name" value="Glyco_tran_10_N"/>
    <property type="match status" value="1"/>
</dbReference>
<dbReference type="InterPro" id="IPR001503">
    <property type="entry name" value="Glyco_trans_10"/>
</dbReference>
<keyword evidence="8 12" id="KW-1133">Transmembrane helix</keyword>
<evidence type="ECO:0000256" key="9">
    <source>
        <dbReference type="ARBA" id="ARBA00023034"/>
    </source>
</evidence>
<keyword evidence="7" id="KW-0735">Signal-anchor</keyword>
<evidence type="ECO:0000256" key="11">
    <source>
        <dbReference type="ARBA" id="ARBA00023180"/>
    </source>
</evidence>
<dbReference type="EMBL" id="CAKKLH010000002">
    <property type="protein sequence ID" value="CAH0098502.1"/>
    <property type="molecule type" value="Genomic_DNA"/>
</dbReference>
<keyword evidence="11" id="KW-0325">Glycoprotein</keyword>
<name>A0A8J2RAS8_9CRUS</name>
<evidence type="ECO:0000256" key="4">
    <source>
        <dbReference type="ARBA" id="ARBA00022676"/>
    </source>
</evidence>
<dbReference type="EC" id="2.4.1.-" evidence="12"/>
<dbReference type="InterPro" id="IPR055270">
    <property type="entry name" value="Glyco_tran_10_C"/>
</dbReference>
<dbReference type="SUPFAM" id="SSF53756">
    <property type="entry name" value="UDP-Glycosyltransferase/glycogen phosphorylase"/>
    <property type="match status" value="1"/>
</dbReference>
<evidence type="ECO:0000259" key="13">
    <source>
        <dbReference type="Pfam" id="PF00852"/>
    </source>
</evidence>
<dbReference type="Pfam" id="PF00852">
    <property type="entry name" value="Glyco_transf_10"/>
    <property type="match status" value="1"/>
</dbReference>
<comment type="subcellular location">
    <subcellularLocation>
        <location evidence="1 12">Golgi apparatus</location>
        <location evidence="1 12">Golgi stack membrane</location>
        <topology evidence="1 12">Single-pass type II membrane protein</topology>
    </subcellularLocation>
</comment>
<evidence type="ECO:0000313" key="16">
    <source>
        <dbReference type="Proteomes" id="UP000789390"/>
    </source>
</evidence>
<evidence type="ECO:0000256" key="6">
    <source>
        <dbReference type="ARBA" id="ARBA00022692"/>
    </source>
</evidence>
<feature type="domain" description="Fucosyltransferase C-terminal" evidence="13">
    <location>
        <begin position="212"/>
        <end position="384"/>
    </location>
</feature>
<dbReference type="InterPro" id="IPR038577">
    <property type="entry name" value="GT10-like_C_sf"/>
</dbReference>
<evidence type="ECO:0000256" key="8">
    <source>
        <dbReference type="ARBA" id="ARBA00022989"/>
    </source>
</evidence>
<evidence type="ECO:0000256" key="10">
    <source>
        <dbReference type="ARBA" id="ARBA00023136"/>
    </source>
</evidence>
<keyword evidence="6 12" id="KW-0812">Transmembrane</keyword>
<evidence type="ECO:0000313" key="15">
    <source>
        <dbReference type="EMBL" id="CAH0098502.1"/>
    </source>
</evidence>
<accession>A0A8J2RAS8</accession>
<evidence type="ECO:0000256" key="3">
    <source>
        <dbReference type="ARBA" id="ARBA00008919"/>
    </source>
</evidence>
<comment type="similarity">
    <text evidence="3 12">Belongs to the glycosyltransferase 10 family.</text>
</comment>
<keyword evidence="5 12" id="KW-0808">Transferase</keyword>
<dbReference type="UniPathway" id="UPA00378"/>
<dbReference type="PANTHER" id="PTHR48438">
    <property type="entry name" value="ALPHA-(1,3)-FUCOSYLTRANSFERASE C-RELATED"/>
    <property type="match status" value="1"/>
</dbReference>
<keyword evidence="10 12" id="KW-0472">Membrane</keyword>
<reference evidence="15" key="1">
    <citation type="submission" date="2021-11" db="EMBL/GenBank/DDBJ databases">
        <authorList>
            <person name="Schell T."/>
        </authorList>
    </citation>
    <scope>NUCLEOTIDE SEQUENCE</scope>
    <source>
        <strain evidence="15">M5</strain>
    </source>
</reference>
<comment type="caution">
    <text evidence="15">The sequence shown here is derived from an EMBL/GenBank/DDBJ whole genome shotgun (WGS) entry which is preliminary data.</text>
</comment>